<evidence type="ECO:0000256" key="1">
    <source>
        <dbReference type="ARBA" id="ARBA00040140"/>
    </source>
</evidence>
<name>A0AA35WNG5_GEOBA</name>
<dbReference type="InterPro" id="IPR029068">
    <property type="entry name" value="Glyas_Bleomycin-R_OHBP_Dase"/>
</dbReference>
<reference evidence="3" key="1">
    <citation type="submission" date="2023-03" db="EMBL/GenBank/DDBJ databases">
        <authorList>
            <person name="Steffen K."/>
            <person name="Cardenas P."/>
        </authorList>
    </citation>
    <scope>NUCLEOTIDE SEQUENCE</scope>
</reference>
<dbReference type="PANTHER" id="PTHR21366">
    <property type="entry name" value="GLYOXALASE FAMILY PROTEIN"/>
    <property type="match status" value="1"/>
</dbReference>
<dbReference type="Gene3D" id="3.10.180.10">
    <property type="entry name" value="2,3-Dihydroxybiphenyl 1,2-Dioxygenase, domain 1"/>
    <property type="match status" value="1"/>
</dbReference>
<dbReference type="AlphaFoldDB" id="A0AA35WNG5"/>
<evidence type="ECO:0000313" key="4">
    <source>
        <dbReference type="Proteomes" id="UP001174909"/>
    </source>
</evidence>
<dbReference type="InterPro" id="IPR050383">
    <property type="entry name" value="GlyoxalaseI/FosfomycinResist"/>
</dbReference>
<dbReference type="SUPFAM" id="SSF54593">
    <property type="entry name" value="Glyoxalase/Bleomycin resistance protein/Dihydroxybiphenyl dioxygenase"/>
    <property type="match status" value="1"/>
</dbReference>
<gene>
    <name evidence="3" type="ORF">GBAR_LOCUS15886</name>
</gene>
<dbReference type="PROSITE" id="PS51819">
    <property type="entry name" value="VOC"/>
    <property type="match status" value="1"/>
</dbReference>
<protein>
    <recommendedName>
        <fullName evidence="1">Glyoxalase domain-containing protein 5</fullName>
    </recommendedName>
</protein>
<organism evidence="3 4">
    <name type="scientific">Geodia barretti</name>
    <name type="common">Barrett's horny sponge</name>
    <dbReference type="NCBI Taxonomy" id="519541"/>
    <lineage>
        <taxon>Eukaryota</taxon>
        <taxon>Metazoa</taxon>
        <taxon>Porifera</taxon>
        <taxon>Demospongiae</taxon>
        <taxon>Heteroscleromorpha</taxon>
        <taxon>Tetractinellida</taxon>
        <taxon>Astrophorina</taxon>
        <taxon>Geodiidae</taxon>
        <taxon>Geodia</taxon>
    </lineage>
</organism>
<sequence>MPGPGLVEVAPGLAGLESQYNARRQGMVSNLGHVGLVCDDFFKMRDFYTRVIGLTVTDEDPDRGSCFLSADPDNEHHELALGEARGDDHPMGRRPKTTGVGQVSFIVESMDALKDLYQRLLAENVRIDQTVTHGISCSVYFFDPEDNRVELYYKTGYVVRQGFSRPIDLSNQSNEEILAFSKSF</sequence>
<feature type="domain" description="VOC" evidence="2">
    <location>
        <begin position="30"/>
        <end position="154"/>
    </location>
</feature>
<accession>A0AA35WNG5</accession>
<comment type="caution">
    <text evidence="3">The sequence shown here is derived from an EMBL/GenBank/DDBJ whole genome shotgun (WGS) entry which is preliminary data.</text>
</comment>
<keyword evidence="4" id="KW-1185">Reference proteome</keyword>
<evidence type="ECO:0000259" key="2">
    <source>
        <dbReference type="PROSITE" id="PS51819"/>
    </source>
</evidence>
<dbReference type="Pfam" id="PF00903">
    <property type="entry name" value="Glyoxalase"/>
    <property type="match status" value="1"/>
</dbReference>
<dbReference type="InterPro" id="IPR037523">
    <property type="entry name" value="VOC_core"/>
</dbReference>
<dbReference type="EMBL" id="CASHTH010002305">
    <property type="protein sequence ID" value="CAI8027893.1"/>
    <property type="molecule type" value="Genomic_DNA"/>
</dbReference>
<dbReference type="InterPro" id="IPR004360">
    <property type="entry name" value="Glyas_Fos-R_dOase_dom"/>
</dbReference>
<evidence type="ECO:0000313" key="3">
    <source>
        <dbReference type="EMBL" id="CAI8027893.1"/>
    </source>
</evidence>
<proteinExistence type="predicted"/>
<dbReference type="Proteomes" id="UP001174909">
    <property type="component" value="Unassembled WGS sequence"/>
</dbReference>